<evidence type="ECO:0000259" key="9">
    <source>
        <dbReference type="Pfam" id="PF23598"/>
    </source>
</evidence>
<comment type="caution">
    <text evidence="10">The sequence shown here is derived from an EMBL/GenBank/DDBJ whole genome shotgun (WGS) entry which is preliminary data.</text>
</comment>
<keyword evidence="3" id="KW-0677">Repeat</keyword>
<dbReference type="InterPro" id="IPR055414">
    <property type="entry name" value="LRR_R13L4/SHOC2-like"/>
</dbReference>
<dbReference type="InterPro" id="IPR058922">
    <property type="entry name" value="WHD_DRP"/>
</dbReference>
<dbReference type="GO" id="GO:0000166">
    <property type="term" value="F:nucleotide binding"/>
    <property type="evidence" value="ECO:0007669"/>
    <property type="project" value="UniProtKB-KW"/>
</dbReference>
<dbReference type="InterPro" id="IPR041118">
    <property type="entry name" value="Rx_N"/>
</dbReference>
<dbReference type="GO" id="GO:0006952">
    <property type="term" value="P:defense response"/>
    <property type="evidence" value="ECO:0007669"/>
    <property type="project" value="UniProtKB-KW"/>
</dbReference>
<dbReference type="PANTHER" id="PTHR47186">
    <property type="entry name" value="LEUCINE-RICH REPEAT-CONTAINING PROTEIN 57"/>
    <property type="match status" value="1"/>
</dbReference>
<evidence type="ECO:0000256" key="3">
    <source>
        <dbReference type="ARBA" id="ARBA00022737"/>
    </source>
</evidence>
<dbReference type="OrthoDB" id="6161812at2759"/>
<evidence type="ECO:0000256" key="2">
    <source>
        <dbReference type="ARBA" id="ARBA00022614"/>
    </source>
</evidence>
<dbReference type="Pfam" id="PF18052">
    <property type="entry name" value="Rx_N"/>
    <property type="match status" value="1"/>
</dbReference>
<reference evidence="10 11" key="1">
    <citation type="submission" date="2016-09" db="EMBL/GenBank/DDBJ databases">
        <title>The draft genome of Dichanthelium oligosanthes: A C3 panicoid grass species.</title>
        <authorList>
            <person name="Studer A.J."/>
            <person name="Schnable J.C."/>
            <person name="Brutnell T.P."/>
        </authorList>
    </citation>
    <scope>NUCLEOTIDE SEQUENCE [LARGE SCALE GENOMIC DNA]</scope>
    <source>
        <strain evidence="11">cv. Kellogg 1175</strain>
        <tissue evidence="10">Leaf</tissue>
    </source>
</reference>
<dbReference type="SUPFAM" id="SSF52058">
    <property type="entry name" value="L domain-like"/>
    <property type="match status" value="1"/>
</dbReference>
<evidence type="ECO:0000313" key="11">
    <source>
        <dbReference type="Proteomes" id="UP000095767"/>
    </source>
</evidence>
<keyword evidence="4" id="KW-0547">Nucleotide-binding</keyword>
<dbReference type="Proteomes" id="UP000095767">
    <property type="component" value="Unassembled WGS sequence"/>
</dbReference>
<gene>
    <name evidence="10" type="ORF">BAE44_0025276</name>
</gene>
<name>A0A1E5ULD8_9POAL</name>
<dbReference type="STRING" id="888268.A0A1E5ULD8"/>
<dbReference type="Gene3D" id="3.80.10.10">
    <property type="entry name" value="Ribonuclease Inhibitor"/>
    <property type="match status" value="1"/>
</dbReference>
<evidence type="ECO:0000256" key="5">
    <source>
        <dbReference type="ARBA" id="ARBA00022821"/>
    </source>
</evidence>
<dbReference type="InterPro" id="IPR038005">
    <property type="entry name" value="RX-like_CC"/>
</dbReference>
<evidence type="ECO:0000259" key="7">
    <source>
        <dbReference type="Pfam" id="PF18052"/>
    </source>
</evidence>
<protein>
    <submittedName>
        <fullName evidence="10">Uncharacterized protein</fullName>
    </submittedName>
</protein>
<evidence type="ECO:0000256" key="1">
    <source>
        <dbReference type="ARBA" id="ARBA00008894"/>
    </source>
</evidence>
<dbReference type="EMBL" id="LWDX02072578">
    <property type="protein sequence ID" value="OEL13704.1"/>
    <property type="molecule type" value="Genomic_DNA"/>
</dbReference>
<evidence type="ECO:0000256" key="6">
    <source>
        <dbReference type="ARBA" id="ARBA00023054"/>
    </source>
</evidence>
<organism evidence="10 11">
    <name type="scientific">Dichanthelium oligosanthes</name>
    <dbReference type="NCBI Taxonomy" id="888268"/>
    <lineage>
        <taxon>Eukaryota</taxon>
        <taxon>Viridiplantae</taxon>
        <taxon>Streptophyta</taxon>
        <taxon>Embryophyta</taxon>
        <taxon>Tracheophyta</taxon>
        <taxon>Spermatophyta</taxon>
        <taxon>Magnoliopsida</taxon>
        <taxon>Liliopsida</taxon>
        <taxon>Poales</taxon>
        <taxon>Poaceae</taxon>
        <taxon>PACMAD clade</taxon>
        <taxon>Panicoideae</taxon>
        <taxon>Panicodae</taxon>
        <taxon>Paniceae</taxon>
        <taxon>Dichantheliinae</taxon>
        <taxon>Dichanthelium</taxon>
    </lineage>
</organism>
<dbReference type="Pfam" id="PF23598">
    <property type="entry name" value="LRR_14"/>
    <property type="match status" value="1"/>
</dbReference>
<evidence type="ECO:0000256" key="4">
    <source>
        <dbReference type="ARBA" id="ARBA00022741"/>
    </source>
</evidence>
<dbReference type="InterPro" id="IPR032675">
    <property type="entry name" value="LRR_dom_sf"/>
</dbReference>
<feature type="domain" description="Disease resistance N-terminal" evidence="7">
    <location>
        <begin position="1"/>
        <end position="48"/>
    </location>
</feature>
<proteinExistence type="inferred from homology"/>
<keyword evidence="5" id="KW-0611">Plant defense</keyword>
<keyword evidence="11" id="KW-1185">Reference proteome</keyword>
<sequence>MNACLRDLAREDDDYNERTRTWMKQVREVAFDSEDCIDTFWCHIGCQYDKKVLGWFLRTVHPLKILKVRHSLAIEIQSLKTRAQKVSERKTTLAVTVYHSPLVQRIQCRAFIAASQNYDLRALLKSVLKQLLQKPYRGPTNVQEGATEDPLRDIETWDIPELIGQCRSYLVDKRSNLEEVAGNYFDEFISRSIITPTSIDSSGKVRSCRVHDIMLEVITLKSVQENFISLVGNHQHDTIGHDKIRRLSIQGVHAGGNKELFPDRNLSHVRSLNILGCMEKPINIKISHLRLIRVLDLEGCHWLSNQDLKGICKLFLLRYLSLRSTNISELPKLVGNLKELTALDVRNTYVREFPPAITQLRSLKHLLAGCYKYYTRTHRVKRPSGKVAVMVPVGLKNMSALQRIAHINISSSFRALHELGELTRLTKLCVTNRREIEKWTPFGASLSKLSNSLRHLSVGHMEKQDHGLEFLIDLSHPPLFLEKLYFWGRVSALPQWISSLSNLVDLSLRENHLQGELLKILGRLPSLLSLKLYVGSYAGTELCFEKNLFPRLKQLMVDNLANLDDLSFQGGAPDLERLTLAFFRVPVKGISGIENLPKLKEVEFFSSIVDSVVEGVIAAARVHPNRPRVYRDDLPMEAF</sequence>
<dbReference type="Pfam" id="PF23559">
    <property type="entry name" value="WHD_DRP"/>
    <property type="match status" value="1"/>
</dbReference>
<comment type="similarity">
    <text evidence="1">Belongs to the disease resistance NB-LRR family.</text>
</comment>
<feature type="domain" description="Disease resistance R13L4/SHOC-2-like LRR" evidence="9">
    <location>
        <begin position="268"/>
        <end position="628"/>
    </location>
</feature>
<dbReference type="PANTHER" id="PTHR47186:SF22">
    <property type="entry name" value="OS11G0589401 PROTEIN"/>
    <property type="match status" value="1"/>
</dbReference>
<keyword evidence="2" id="KW-0433">Leucine-rich repeat</keyword>
<dbReference type="AlphaFoldDB" id="A0A1E5ULD8"/>
<evidence type="ECO:0000259" key="8">
    <source>
        <dbReference type="Pfam" id="PF23559"/>
    </source>
</evidence>
<evidence type="ECO:0000313" key="10">
    <source>
        <dbReference type="EMBL" id="OEL13704.1"/>
    </source>
</evidence>
<feature type="domain" description="Disease resistance protein winged helix" evidence="8">
    <location>
        <begin position="173"/>
        <end position="218"/>
    </location>
</feature>
<dbReference type="Gene3D" id="1.20.5.4130">
    <property type="match status" value="1"/>
</dbReference>
<keyword evidence="6" id="KW-0175">Coiled coil</keyword>
<dbReference type="CDD" id="cd14798">
    <property type="entry name" value="RX-CC_like"/>
    <property type="match status" value="1"/>
</dbReference>
<accession>A0A1E5ULD8</accession>